<accession>A0A381R1Z5</accession>
<gene>
    <name evidence="2" type="ORF">METZ01_LOCUS38364</name>
</gene>
<dbReference type="EMBL" id="UINC01001638">
    <property type="protein sequence ID" value="SUZ85510.1"/>
    <property type="molecule type" value="Genomic_DNA"/>
</dbReference>
<organism evidence="2">
    <name type="scientific">marine metagenome</name>
    <dbReference type="NCBI Taxonomy" id="408172"/>
    <lineage>
        <taxon>unclassified sequences</taxon>
        <taxon>metagenomes</taxon>
        <taxon>ecological metagenomes</taxon>
    </lineage>
</organism>
<dbReference type="InterPro" id="IPR025714">
    <property type="entry name" value="Methyltranfer_dom"/>
</dbReference>
<dbReference type="PANTHER" id="PTHR43667:SF2">
    <property type="entry name" value="FATTY ACID C-METHYL TRANSFERASE"/>
    <property type="match status" value="1"/>
</dbReference>
<protein>
    <recommendedName>
        <fullName evidence="1">Methyltransferase domain-containing protein</fullName>
    </recommendedName>
</protein>
<dbReference type="AlphaFoldDB" id="A0A381R1Z5"/>
<evidence type="ECO:0000259" key="1">
    <source>
        <dbReference type="Pfam" id="PF13847"/>
    </source>
</evidence>
<dbReference type="InterPro" id="IPR029063">
    <property type="entry name" value="SAM-dependent_MTases_sf"/>
</dbReference>
<dbReference type="InterPro" id="IPR050723">
    <property type="entry name" value="CFA/CMAS"/>
</dbReference>
<dbReference type="SUPFAM" id="SSF53335">
    <property type="entry name" value="S-adenosyl-L-methionine-dependent methyltransferases"/>
    <property type="match status" value="1"/>
</dbReference>
<proteinExistence type="predicted"/>
<dbReference type="Gene3D" id="3.40.50.150">
    <property type="entry name" value="Vaccinia Virus protein VP39"/>
    <property type="match status" value="1"/>
</dbReference>
<dbReference type="Pfam" id="PF13847">
    <property type="entry name" value="Methyltransf_31"/>
    <property type="match status" value="1"/>
</dbReference>
<dbReference type="CDD" id="cd02440">
    <property type="entry name" value="AdoMet_MTases"/>
    <property type="match status" value="1"/>
</dbReference>
<name>A0A381R1Z5_9ZZZZ</name>
<reference evidence="2" key="1">
    <citation type="submission" date="2018-05" db="EMBL/GenBank/DDBJ databases">
        <authorList>
            <person name="Lanie J.A."/>
            <person name="Ng W.-L."/>
            <person name="Kazmierczak K.M."/>
            <person name="Andrzejewski T.M."/>
            <person name="Davidsen T.M."/>
            <person name="Wayne K.J."/>
            <person name="Tettelin H."/>
            <person name="Glass J.I."/>
            <person name="Rusch D."/>
            <person name="Podicherti R."/>
            <person name="Tsui H.-C.T."/>
            <person name="Winkler M.E."/>
        </authorList>
    </citation>
    <scope>NUCLEOTIDE SEQUENCE</scope>
</reference>
<sequence>MSKGGDGSTNHWFESIADHLNETYLRYSFTKTTNEEVDHIISQLGLHPGDRVLDVGCGPGRHSVELARRGIRCHGIDISQRFLELAAESAAEEGLTDLATFDRVDARQLEFSNEFDGAFSLCEGAFGLQGGPALEDAPNLAADQRILSGMGQALRSGRRLLVAAFSAYFLVANLENIENSNEFDLMTATRHEHTEVRNPAGRALATELWTTCFTPRELWMMAEMAGLEPLQIRSVHSGEDWKAESLVADHPELVLLARRP</sequence>
<dbReference type="PANTHER" id="PTHR43667">
    <property type="entry name" value="CYCLOPROPANE-FATTY-ACYL-PHOSPHOLIPID SYNTHASE"/>
    <property type="match status" value="1"/>
</dbReference>
<evidence type="ECO:0000313" key="2">
    <source>
        <dbReference type="EMBL" id="SUZ85510.1"/>
    </source>
</evidence>
<feature type="domain" description="Methyltransferase" evidence="1">
    <location>
        <begin position="47"/>
        <end position="182"/>
    </location>
</feature>